<feature type="transmembrane region" description="Helical" evidence="9">
    <location>
        <begin position="127"/>
        <end position="145"/>
    </location>
</feature>
<feature type="transmembrane region" description="Helical" evidence="9">
    <location>
        <begin position="362"/>
        <end position="379"/>
    </location>
</feature>
<evidence type="ECO:0000256" key="1">
    <source>
        <dbReference type="ARBA" id="ARBA00004651"/>
    </source>
</evidence>
<keyword evidence="5 9" id="KW-0812">Transmembrane</keyword>
<dbReference type="InterPro" id="IPR050367">
    <property type="entry name" value="APC_superfamily"/>
</dbReference>
<feature type="transmembrane region" description="Helical" evidence="9">
    <location>
        <begin position="157"/>
        <end position="177"/>
    </location>
</feature>
<feature type="transmembrane region" description="Helical" evidence="9">
    <location>
        <begin position="276"/>
        <end position="304"/>
    </location>
</feature>
<dbReference type="GO" id="GO:0005886">
    <property type="term" value="C:plasma membrane"/>
    <property type="evidence" value="ECO:0007669"/>
    <property type="project" value="UniProtKB-SubCell"/>
</dbReference>
<sequence length="477" mass="51424">MSAATEHNLTRTTMMGMVVGSMVGAGIFSLPATFGNATGPFGALIAWAIAGTGMLMLAFVFQFLAVRKPHLEAGIFTYAKEGFGNYIGFMAAFGFWAGSCLGNTTYFVLIKSTLGAAIPAFGEGNTIPAVAVSSVILWSIHFMILRGVKQAASINKIVTVAKIIPIIIFIVIVAFAFQKDLFATNFWGGSEYSFSDVMSQVRKTMLVTVFVFIGVEGASVFSRYAKNRADVGWATVMGFLGVLCLMILVTLLPYGVMLRPEIADLRQPSMAGVLQAVVGTWGAVFVSAGLIISVLGAYLAWTLLCAEALFTASKYDLVPKVFGHENKNGVPSVALWLTNGLVQTFLILTIFAQYAFDLTLEMTSSMTLIPYLLVASYGFKLAYSNETYESDPRRLRNRELTFALIATIYAIFMIIAGGLEYVLLACILFAPGTILFILARRELKLSTFKTAELLLFGLVILGALVGIYGLATGAITL</sequence>
<feature type="transmembrane region" description="Helical" evidence="9">
    <location>
        <begin position="451"/>
        <end position="471"/>
    </location>
</feature>
<dbReference type="AlphaFoldDB" id="A0A1C9W8F9"/>
<accession>A0A1C9W8F9</accession>
<feature type="transmembrane region" description="Helical" evidence="9">
    <location>
        <begin position="12"/>
        <end position="32"/>
    </location>
</feature>
<dbReference type="GO" id="GO:0022857">
    <property type="term" value="F:transmembrane transporter activity"/>
    <property type="evidence" value="ECO:0007669"/>
    <property type="project" value="InterPro"/>
</dbReference>
<dbReference type="PANTHER" id="PTHR42770:SF4">
    <property type="entry name" value="ARGININE_ORNITHINE ANTIPORTER-RELATED"/>
    <property type="match status" value="1"/>
</dbReference>
<feature type="transmembrane region" description="Helical" evidence="9">
    <location>
        <begin position="400"/>
        <end position="416"/>
    </location>
</feature>
<proteinExistence type="inferred from homology"/>
<dbReference type="Gene3D" id="1.20.1740.10">
    <property type="entry name" value="Amino acid/polyamine transporter I"/>
    <property type="match status" value="1"/>
</dbReference>
<dbReference type="Pfam" id="PF13520">
    <property type="entry name" value="AA_permease_2"/>
    <property type="match status" value="1"/>
</dbReference>
<feature type="transmembrane region" description="Helical" evidence="9">
    <location>
        <begin position="422"/>
        <end position="439"/>
    </location>
</feature>
<comment type="subcellular location">
    <subcellularLocation>
        <location evidence="1">Cell membrane</location>
        <topology evidence="1">Multi-pass membrane protein</topology>
    </subcellularLocation>
</comment>
<protein>
    <submittedName>
        <fullName evidence="10">Arginine/ornithine antiporter</fullName>
    </submittedName>
</protein>
<reference evidence="11" key="1">
    <citation type="submission" date="2016-01" db="EMBL/GenBank/DDBJ databases">
        <title>Complete genome sequence of Microbulbifer sp. CCB-MM1, a halophile isolated from Matang Mangrove Forest, Perak.</title>
        <authorList>
            <person name="Moh T.H."/>
            <person name="Dinesh B."/>
            <person name="Lau N.-S."/>
            <person name="Go F."/>
            <person name="Alexander Chong S.-C."/>
        </authorList>
    </citation>
    <scope>NUCLEOTIDE SEQUENCE [LARGE SCALE GENOMIC DNA]</scope>
    <source>
        <strain evidence="11">CCB-MM1</strain>
    </source>
</reference>
<evidence type="ECO:0000256" key="6">
    <source>
        <dbReference type="ARBA" id="ARBA00022970"/>
    </source>
</evidence>
<feature type="transmembrane region" description="Helical" evidence="9">
    <location>
        <begin position="44"/>
        <end position="65"/>
    </location>
</feature>
<dbReference type="NCBIfam" id="TIGR00905">
    <property type="entry name" value="2A0302"/>
    <property type="match status" value="1"/>
</dbReference>
<evidence type="ECO:0000256" key="5">
    <source>
        <dbReference type="ARBA" id="ARBA00022692"/>
    </source>
</evidence>
<evidence type="ECO:0000256" key="4">
    <source>
        <dbReference type="ARBA" id="ARBA00022475"/>
    </source>
</evidence>
<dbReference type="OrthoDB" id="3185104at2"/>
<dbReference type="RefSeq" id="WP_069947448.1">
    <property type="nucleotide sequence ID" value="NZ_CP014143.1"/>
</dbReference>
<keyword evidence="8 9" id="KW-0472">Membrane</keyword>
<evidence type="ECO:0000256" key="8">
    <source>
        <dbReference type="ARBA" id="ARBA00023136"/>
    </source>
</evidence>
<dbReference type="PANTHER" id="PTHR42770">
    <property type="entry name" value="AMINO ACID TRANSPORTER-RELATED"/>
    <property type="match status" value="1"/>
</dbReference>
<dbReference type="PIRSF" id="PIRSF006060">
    <property type="entry name" value="AA_transporter"/>
    <property type="match status" value="1"/>
</dbReference>
<feature type="transmembrane region" description="Helical" evidence="9">
    <location>
        <begin position="233"/>
        <end position="256"/>
    </location>
</feature>
<dbReference type="EMBL" id="CP014143">
    <property type="protein sequence ID" value="AOS97444.1"/>
    <property type="molecule type" value="Genomic_DNA"/>
</dbReference>
<dbReference type="InterPro" id="IPR004754">
    <property type="entry name" value="Amino_acid_antiprt"/>
</dbReference>
<dbReference type="KEGG" id="micc:AUP74_02014"/>
<feature type="transmembrane region" description="Helical" evidence="9">
    <location>
        <begin position="86"/>
        <end position="107"/>
    </location>
</feature>
<keyword evidence="4" id="KW-1003">Cell membrane</keyword>
<keyword evidence="3" id="KW-0813">Transport</keyword>
<evidence type="ECO:0000256" key="3">
    <source>
        <dbReference type="ARBA" id="ARBA00022448"/>
    </source>
</evidence>
<feature type="transmembrane region" description="Helical" evidence="9">
    <location>
        <begin position="204"/>
        <end position="221"/>
    </location>
</feature>
<evidence type="ECO:0000256" key="2">
    <source>
        <dbReference type="ARBA" id="ARBA00008220"/>
    </source>
</evidence>
<dbReference type="PATRIC" id="fig|1769779.3.peg.2022"/>
<organism evidence="10 11">
    <name type="scientific">Microbulbifer aggregans</name>
    <dbReference type="NCBI Taxonomy" id="1769779"/>
    <lineage>
        <taxon>Bacteria</taxon>
        <taxon>Pseudomonadati</taxon>
        <taxon>Pseudomonadota</taxon>
        <taxon>Gammaproteobacteria</taxon>
        <taxon>Cellvibrionales</taxon>
        <taxon>Microbulbiferaceae</taxon>
        <taxon>Microbulbifer</taxon>
    </lineage>
</organism>
<evidence type="ECO:0000313" key="11">
    <source>
        <dbReference type="Proteomes" id="UP000095672"/>
    </source>
</evidence>
<name>A0A1C9W8F9_9GAMM</name>
<keyword evidence="6" id="KW-0029">Amino-acid transport</keyword>
<dbReference type="Proteomes" id="UP000095672">
    <property type="component" value="Chromosome"/>
</dbReference>
<comment type="similarity">
    <text evidence="2">Belongs to the amino acid-polyamine-organocation (APC) superfamily. Basic amino acid/polyamine antiporter (APA) (TC 2.A.3.2) family.</text>
</comment>
<evidence type="ECO:0000313" key="10">
    <source>
        <dbReference type="EMBL" id="AOS97444.1"/>
    </source>
</evidence>
<dbReference type="GO" id="GO:0006865">
    <property type="term" value="P:amino acid transport"/>
    <property type="evidence" value="ECO:0007669"/>
    <property type="project" value="UniProtKB-KW"/>
</dbReference>
<keyword evidence="11" id="KW-1185">Reference proteome</keyword>
<feature type="transmembrane region" description="Helical" evidence="9">
    <location>
        <begin position="333"/>
        <end position="356"/>
    </location>
</feature>
<keyword evidence="7 9" id="KW-1133">Transmembrane helix</keyword>
<dbReference type="STRING" id="1769779.AUP74_02014"/>
<evidence type="ECO:0000256" key="7">
    <source>
        <dbReference type="ARBA" id="ARBA00022989"/>
    </source>
</evidence>
<dbReference type="InterPro" id="IPR002293">
    <property type="entry name" value="AA/rel_permease1"/>
</dbReference>
<gene>
    <name evidence="10" type="primary">arcD</name>
    <name evidence="10" type="ORF">AUP74_02014</name>
</gene>
<evidence type="ECO:0000256" key="9">
    <source>
        <dbReference type="SAM" id="Phobius"/>
    </source>
</evidence>